<dbReference type="RefSeq" id="WP_057750817.1">
    <property type="nucleotide sequence ID" value="NZ_BJVH01000005.1"/>
</dbReference>
<keyword evidence="1" id="KW-0812">Transmembrane</keyword>
<proteinExistence type="predicted"/>
<evidence type="ECO:0000313" key="2">
    <source>
        <dbReference type="EMBL" id="KRN66192.1"/>
    </source>
</evidence>
<evidence type="ECO:0000313" key="3">
    <source>
        <dbReference type="Proteomes" id="UP000051568"/>
    </source>
</evidence>
<dbReference type="SUPFAM" id="SSF53474">
    <property type="entry name" value="alpha/beta-Hydrolases"/>
    <property type="match status" value="1"/>
</dbReference>
<dbReference type="Pfam" id="PF06028">
    <property type="entry name" value="DUF915"/>
    <property type="match status" value="1"/>
</dbReference>
<sequence>MKKFLIYSFSLIMVCLIGGTLYVQHRNAPLNHVHVTTSNTATVLIPGSNGSTYTFNGMIRRLNHKKLAHLALKVTIDANGLAHIRKVGNLVQNPLIQLTFVNNQDPQKQMQYLPAFMKELKSVYHIKHVNFVAHSMGGSVVLEYLENKQVQNNQYPKITRFVAIGTPFGYITPQNSLATAASNLPHDLKILNIAGNLNHTGTDTAVPLKSNEALQPVVTGHVASYRHVTIEGDRFKAQHSALHENPQVDKLVAEFLWH</sequence>
<comment type="caution">
    <text evidence="2">The sequence shown here is derived from an EMBL/GenBank/DDBJ whole genome shotgun (WGS) entry which is preliminary data.</text>
</comment>
<keyword evidence="1" id="KW-0472">Membrane</keyword>
<feature type="transmembrane region" description="Helical" evidence="1">
    <location>
        <begin position="6"/>
        <end position="23"/>
    </location>
</feature>
<dbReference type="PATRIC" id="fig|319652.3.peg.1455"/>
<dbReference type="STRING" id="319652.IV80_GL001439"/>
<dbReference type="InterPro" id="IPR029058">
    <property type="entry name" value="AB_hydrolase_fold"/>
</dbReference>
<dbReference type="AlphaFoldDB" id="A0A0R2IMG7"/>
<name>A0A0R2IMG7_9LACO</name>
<dbReference type="InterPro" id="IPR010315">
    <property type="entry name" value="DUF915_hydro-like"/>
</dbReference>
<protein>
    <recommendedName>
        <fullName evidence="4">Alpha beta hydrolase superfamily protein</fullName>
    </recommendedName>
</protein>
<evidence type="ECO:0008006" key="4">
    <source>
        <dbReference type="Google" id="ProtNLM"/>
    </source>
</evidence>
<dbReference type="EMBL" id="JQBR01000005">
    <property type="protein sequence ID" value="KRN66192.1"/>
    <property type="molecule type" value="Genomic_DNA"/>
</dbReference>
<keyword evidence="1" id="KW-1133">Transmembrane helix</keyword>
<gene>
    <name evidence="2" type="ORF">IV80_GL001439</name>
</gene>
<reference evidence="2 3" key="1">
    <citation type="journal article" date="2015" name="Genome Announc.">
        <title>Expanding the biotechnology potential of lactobacilli through comparative genomics of 213 strains and associated genera.</title>
        <authorList>
            <person name="Sun Z."/>
            <person name="Harris H.M."/>
            <person name="McCann A."/>
            <person name="Guo C."/>
            <person name="Argimon S."/>
            <person name="Zhang W."/>
            <person name="Yang X."/>
            <person name="Jeffery I.B."/>
            <person name="Cooney J.C."/>
            <person name="Kagawa T.F."/>
            <person name="Liu W."/>
            <person name="Song Y."/>
            <person name="Salvetti E."/>
            <person name="Wrobel A."/>
            <person name="Rasinkangas P."/>
            <person name="Parkhill J."/>
            <person name="Rea M.C."/>
            <person name="O'Sullivan O."/>
            <person name="Ritari J."/>
            <person name="Douillard F.P."/>
            <person name="Paul Ross R."/>
            <person name="Yang R."/>
            <person name="Briner A.E."/>
            <person name="Felis G.E."/>
            <person name="de Vos W.M."/>
            <person name="Barrangou R."/>
            <person name="Klaenhammer T.R."/>
            <person name="Caufield P.W."/>
            <person name="Cui Y."/>
            <person name="Zhang H."/>
            <person name="O'Toole P.W."/>
        </authorList>
    </citation>
    <scope>NUCLEOTIDE SEQUENCE [LARGE SCALE GENOMIC DNA]</scope>
    <source>
        <strain evidence="2 3">DSM 17757</strain>
    </source>
</reference>
<dbReference type="Proteomes" id="UP000051568">
    <property type="component" value="Unassembled WGS sequence"/>
</dbReference>
<keyword evidence="3" id="KW-1185">Reference proteome</keyword>
<organism evidence="2 3">
    <name type="scientific">Pediococcus cellicola</name>
    <dbReference type="NCBI Taxonomy" id="319652"/>
    <lineage>
        <taxon>Bacteria</taxon>
        <taxon>Bacillati</taxon>
        <taxon>Bacillota</taxon>
        <taxon>Bacilli</taxon>
        <taxon>Lactobacillales</taxon>
        <taxon>Lactobacillaceae</taxon>
        <taxon>Pediococcus</taxon>
    </lineage>
</organism>
<evidence type="ECO:0000256" key="1">
    <source>
        <dbReference type="SAM" id="Phobius"/>
    </source>
</evidence>
<dbReference type="Gene3D" id="3.40.50.1820">
    <property type="entry name" value="alpha/beta hydrolase"/>
    <property type="match status" value="1"/>
</dbReference>
<accession>A0A0R2IMG7</accession>